<name>A0ABV2NP51_9HYPH</name>
<gene>
    <name evidence="1" type="ORF">ABIC20_005601</name>
</gene>
<keyword evidence="2" id="KW-1185">Reference proteome</keyword>
<comment type="caution">
    <text evidence="1">The sequence shown here is derived from an EMBL/GenBank/DDBJ whole genome shotgun (WGS) entry which is preliminary data.</text>
</comment>
<accession>A0ABV2NP51</accession>
<organism evidence="1 2">
    <name type="scientific">Methylobacterium radiotolerans</name>
    <dbReference type="NCBI Taxonomy" id="31998"/>
    <lineage>
        <taxon>Bacteria</taxon>
        <taxon>Pseudomonadati</taxon>
        <taxon>Pseudomonadota</taxon>
        <taxon>Alphaproteobacteria</taxon>
        <taxon>Hyphomicrobiales</taxon>
        <taxon>Methylobacteriaceae</taxon>
        <taxon>Methylobacterium</taxon>
    </lineage>
</organism>
<dbReference type="RefSeq" id="WP_209650478.1">
    <property type="nucleotide sequence ID" value="NZ_JBEPNV010000001.1"/>
</dbReference>
<dbReference type="Proteomes" id="UP001549119">
    <property type="component" value="Unassembled WGS sequence"/>
</dbReference>
<sequence>MSNEKMKLPSGEQSWSKTETTIAQAAIEEPADDTLLRPARRGVGRVVRAEMVHHYRRALVVHIRPSRLDVALTQSFHRFDRRAPFQEATTIGMSPGEARRIGELLIAAADEADAVNETSEAPTPAARAEGCAQIVGPDERVAGVEIANAVLRQVEG</sequence>
<proteinExistence type="predicted"/>
<protein>
    <submittedName>
        <fullName evidence="1">Uncharacterized protein</fullName>
    </submittedName>
</protein>
<evidence type="ECO:0000313" key="2">
    <source>
        <dbReference type="Proteomes" id="UP001549119"/>
    </source>
</evidence>
<reference evidence="1 2" key="1">
    <citation type="submission" date="2024-06" db="EMBL/GenBank/DDBJ databases">
        <title>Genomics of switchgrass bacterial isolates.</title>
        <authorList>
            <person name="Shade A."/>
        </authorList>
    </citation>
    <scope>NUCLEOTIDE SEQUENCE [LARGE SCALE GENOMIC DNA]</scope>
    <source>
        <strain evidence="1 2">PvP084</strain>
    </source>
</reference>
<dbReference type="EMBL" id="JBEPNW010000002">
    <property type="protein sequence ID" value="MET3868292.1"/>
    <property type="molecule type" value="Genomic_DNA"/>
</dbReference>
<evidence type="ECO:0000313" key="1">
    <source>
        <dbReference type="EMBL" id="MET3868292.1"/>
    </source>
</evidence>